<gene>
    <name evidence="1" type="ORF">MM171B00229_0029</name>
</gene>
<accession>A0A6M3MG70</accession>
<sequence length="67" mass="7817">MIDEESSEEPKIAIIPLTLEERGAIKKLALEHLELMYCIVEEILEQLPSGDKILINGLERWRKKDER</sequence>
<dbReference type="EMBL" id="MT143886">
    <property type="protein sequence ID" value="QJB04613.1"/>
    <property type="molecule type" value="Genomic_DNA"/>
</dbReference>
<reference evidence="1" key="1">
    <citation type="submission" date="2020-03" db="EMBL/GenBank/DDBJ databases">
        <title>The deep terrestrial virosphere.</title>
        <authorList>
            <person name="Holmfeldt K."/>
            <person name="Nilsson E."/>
            <person name="Simone D."/>
            <person name="Lopez-Fernandez M."/>
            <person name="Wu X."/>
            <person name="de Brujin I."/>
            <person name="Lundin D."/>
            <person name="Andersson A."/>
            <person name="Bertilsson S."/>
            <person name="Dopson M."/>
        </authorList>
    </citation>
    <scope>NUCLEOTIDE SEQUENCE</scope>
    <source>
        <strain evidence="1">MM171B00229</strain>
    </source>
</reference>
<protein>
    <submittedName>
        <fullName evidence="1">Uncharacterized protein</fullName>
    </submittedName>
</protein>
<evidence type="ECO:0000313" key="1">
    <source>
        <dbReference type="EMBL" id="QJB04613.1"/>
    </source>
</evidence>
<organism evidence="1">
    <name type="scientific">viral metagenome</name>
    <dbReference type="NCBI Taxonomy" id="1070528"/>
    <lineage>
        <taxon>unclassified sequences</taxon>
        <taxon>metagenomes</taxon>
        <taxon>organismal metagenomes</taxon>
    </lineage>
</organism>
<proteinExistence type="predicted"/>
<name>A0A6M3MG70_9ZZZZ</name>
<dbReference type="AlphaFoldDB" id="A0A6M3MG70"/>